<keyword evidence="2" id="KW-0812">Transmembrane</keyword>
<feature type="region of interest" description="Disordered" evidence="1">
    <location>
        <begin position="1"/>
        <end position="26"/>
    </location>
</feature>
<dbReference type="EMBL" id="BAAANH010000009">
    <property type="protein sequence ID" value="GAA1770905.1"/>
    <property type="molecule type" value="Genomic_DNA"/>
</dbReference>
<dbReference type="SUPFAM" id="SSF53955">
    <property type="entry name" value="Lysozyme-like"/>
    <property type="match status" value="1"/>
</dbReference>
<evidence type="ECO:0000256" key="2">
    <source>
        <dbReference type="SAM" id="Phobius"/>
    </source>
</evidence>
<evidence type="ECO:0008006" key="5">
    <source>
        <dbReference type="Google" id="ProtNLM"/>
    </source>
</evidence>
<protein>
    <recommendedName>
        <fullName evidence="5">Lytic transglycosylase domain-containing protein</fullName>
    </recommendedName>
</protein>
<comment type="caution">
    <text evidence="3">The sequence shown here is derived from an EMBL/GenBank/DDBJ whole genome shotgun (WGS) entry which is preliminary data.</text>
</comment>
<sequence>MQNQSSSPDSPKHNTPNPPSEGTPVLTRRALRSRRGWRRGPVIAAGAVVAVGALVGSGFALQSAVAAQNESIAATEALSAATDLRVEQLGSHAGILEARAVKDAQDTLTGAKDTLAKAKGKADATELASSVAALGDFRLLAPERVFELADVTAEHAAEVTTAVAEADRVAAEKAKAAAAAAAAAKAAAEAAAAGEAEQNSGSSGTSRPSGPSNPSGAQAIARDMLAARGWGADQFGCLVSLWDRESGWNVYAQNPSSGAYGIPQSLPGDKMASAGSDWQTNPATQIAWGLGYIADRYGSPCGAWDHSESVGWY</sequence>
<keyword evidence="2" id="KW-0472">Membrane</keyword>
<proteinExistence type="predicted"/>
<evidence type="ECO:0000256" key="1">
    <source>
        <dbReference type="SAM" id="MobiDB-lite"/>
    </source>
</evidence>
<feature type="compositionally biased region" description="Low complexity" evidence="1">
    <location>
        <begin position="194"/>
        <end position="216"/>
    </location>
</feature>
<feature type="compositionally biased region" description="Polar residues" evidence="1">
    <location>
        <begin position="1"/>
        <end position="15"/>
    </location>
</feature>
<dbReference type="Proteomes" id="UP001500506">
    <property type="component" value="Unassembled WGS sequence"/>
</dbReference>
<feature type="transmembrane region" description="Helical" evidence="2">
    <location>
        <begin position="42"/>
        <end position="61"/>
    </location>
</feature>
<name>A0ABN2L075_9MICO</name>
<keyword evidence="4" id="KW-1185">Reference proteome</keyword>
<evidence type="ECO:0000313" key="3">
    <source>
        <dbReference type="EMBL" id="GAA1770905.1"/>
    </source>
</evidence>
<gene>
    <name evidence="3" type="ORF">GCM10009747_35230</name>
</gene>
<reference evidence="3 4" key="1">
    <citation type="journal article" date="2019" name="Int. J. Syst. Evol. Microbiol.">
        <title>The Global Catalogue of Microorganisms (GCM) 10K type strain sequencing project: providing services to taxonomists for standard genome sequencing and annotation.</title>
        <authorList>
            <consortium name="The Broad Institute Genomics Platform"/>
            <consortium name="The Broad Institute Genome Sequencing Center for Infectious Disease"/>
            <person name="Wu L."/>
            <person name="Ma J."/>
        </authorList>
    </citation>
    <scope>NUCLEOTIDE SEQUENCE [LARGE SCALE GENOMIC DNA]</scope>
    <source>
        <strain evidence="3 4">JCM 14319</strain>
    </source>
</reference>
<keyword evidence="2" id="KW-1133">Transmembrane helix</keyword>
<organism evidence="3 4">
    <name type="scientific">Agromyces humatus</name>
    <dbReference type="NCBI Taxonomy" id="279573"/>
    <lineage>
        <taxon>Bacteria</taxon>
        <taxon>Bacillati</taxon>
        <taxon>Actinomycetota</taxon>
        <taxon>Actinomycetes</taxon>
        <taxon>Micrococcales</taxon>
        <taxon>Microbacteriaceae</taxon>
        <taxon>Agromyces</taxon>
    </lineage>
</organism>
<evidence type="ECO:0000313" key="4">
    <source>
        <dbReference type="Proteomes" id="UP001500506"/>
    </source>
</evidence>
<dbReference type="InterPro" id="IPR023346">
    <property type="entry name" value="Lysozyme-like_dom_sf"/>
</dbReference>
<dbReference type="Gene3D" id="1.10.530.10">
    <property type="match status" value="1"/>
</dbReference>
<feature type="region of interest" description="Disordered" evidence="1">
    <location>
        <begin position="194"/>
        <end position="217"/>
    </location>
</feature>
<accession>A0ABN2L075</accession>